<dbReference type="GO" id="GO:0016779">
    <property type="term" value="F:nucleotidyltransferase activity"/>
    <property type="evidence" value="ECO:0007669"/>
    <property type="project" value="TreeGrafter"/>
</dbReference>
<accession>A0A370K656</accession>
<dbReference type="InterPro" id="IPR000594">
    <property type="entry name" value="ThiF_NAD_FAD-bd"/>
</dbReference>
<dbReference type="EMBL" id="QQSY01000003">
    <property type="protein sequence ID" value="RDI98135.1"/>
    <property type="molecule type" value="Genomic_DNA"/>
</dbReference>
<dbReference type="Proteomes" id="UP000254711">
    <property type="component" value="Unassembled WGS sequence"/>
</dbReference>
<dbReference type="GO" id="GO:0004792">
    <property type="term" value="F:thiosulfate-cyanide sulfurtransferase activity"/>
    <property type="evidence" value="ECO:0007669"/>
    <property type="project" value="TreeGrafter"/>
</dbReference>
<dbReference type="CDD" id="cd00158">
    <property type="entry name" value="RHOD"/>
    <property type="match status" value="1"/>
</dbReference>
<dbReference type="GO" id="GO:0008641">
    <property type="term" value="F:ubiquitin-like modifier activating enzyme activity"/>
    <property type="evidence" value="ECO:0007669"/>
    <property type="project" value="InterPro"/>
</dbReference>
<evidence type="ECO:0000256" key="8">
    <source>
        <dbReference type="ARBA" id="ARBA00030407"/>
    </source>
</evidence>
<evidence type="ECO:0000259" key="12">
    <source>
        <dbReference type="PROSITE" id="PS50206"/>
    </source>
</evidence>
<evidence type="ECO:0000256" key="11">
    <source>
        <dbReference type="ARBA" id="ARBA00049878"/>
    </source>
</evidence>
<evidence type="ECO:0000256" key="7">
    <source>
        <dbReference type="ARBA" id="ARBA00029745"/>
    </source>
</evidence>
<dbReference type="InterPro" id="IPR045886">
    <property type="entry name" value="ThiF/MoeB/HesA"/>
</dbReference>
<evidence type="ECO:0000256" key="9">
    <source>
        <dbReference type="ARBA" id="ARBA00030781"/>
    </source>
</evidence>
<dbReference type="PANTHER" id="PTHR10953:SF102">
    <property type="entry name" value="ADENYLYLTRANSFERASE AND SULFURTRANSFERASE MOCS3"/>
    <property type="match status" value="1"/>
</dbReference>
<dbReference type="OrthoDB" id="9803224at2"/>
<dbReference type="GO" id="GO:0008146">
    <property type="term" value="F:sulfotransferase activity"/>
    <property type="evidence" value="ECO:0007669"/>
    <property type="project" value="TreeGrafter"/>
</dbReference>
<dbReference type="PROSITE" id="PS50206">
    <property type="entry name" value="RHODANESE_3"/>
    <property type="match status" value="1"/>
</dbReference>
<dbReference type="CDD" id="cd00757">
    <property type="entry name" value="ThiF_MoeB_HesA_family"/>
    <property type="match status" value="1"/>
</dbReference>
<dbReference type="InterPro" id="IPR001763">
    <property type="entry name" value="Rhodanese-like_dom"/>
</dbReference>
<name>A0A370K656_9GAMM</name>
<evidence type="ECO:0000256" key="1">
    <source>
        <dbReference type="ARBA" id="ARBA00005046"/>
    </source>
</evidence>
<evidence type="ECO:0000256" key="6">
    <source>
        <dbReference type="ARBA" id="ARBA00026066"/>
    </source>
</evidence>
<dbReference type="SUPFAM" id="SSF54690">
    <property type="entry name" value="Molybdopterin synthase subunit MoaE"/>
    <property type="match status" value="1"/>
</dbReference>
<evidence type="ECO:0000256" key="4">
    <source>
        <dbReference type="ARBA" id="ARBA00011950"/>
    </source>
</evidence>
<dbReference type="GO" id="GO:0030366">
    <property type="term" value="F:molybdopterin synthase activity"/>
    <property type="evidence" value="ECO:0007669"/>
    <property type="project" value="UniProtKB-EC"/>
</dbReference>
<dbReference type="SUPFAM" id="SSF69572">
    <property type="entry name" value="Activating enzymes of the ubiquitin-like proteins"/>
    <property type="match status" value="1"/>
</dbReference>
<dbReference type="CDD" id="cd00756">
    <property type="entry name" value="MoaE"/>
    <property type="match status" value="1"/>
</dbReference>
<evidence type="ECO:0000256" key="2">
    <source>
        <dbReference type="ARBA" id="ARBA00005426"/>
    </source>
</evidence>
<comment type="similarity">
    <text evidence="3">Belongs to the HesA/MoeB/ThiF family.</text>
</comment>
<comment type="caution">
    <text evidence="13">The sequence shown here is derived from an EMBL/GenBank/DDBJ whole genome shotgun (WGS) entry which is preliminary data.</text>
</comment>
<evidence type="ECO:0000256" key="10">
    <source>
        <dbReference type="ARBA" id="ARBA00032474"/>
    </source>
</evidence>
<dbReference type="Gene3D" id="3.40.250.10">
    <property type="entry name" value="Rhodanese-like domain"/>
    <property type="match status" value="1"/>
</dbReference>
<sequence length="516" mass="55417">MHFQLASEAVDTARLRDALQHPGSGGFCAFEGWVRNSNEGREVDGLDYEAYAELAQSEGERIVAEAIARYGVTDACCVHRTGALKVGDLAVWVGASAAHRDEAFRACRYIIDEIKHRLPIWKKEHYLSGDAEWVACTHVHREHEHEHEMHHHAHPPAAPFTPDYSRQLRLREVGEAGQAKLAASRVLVIGAGGLGCPVISYLAGAGVGTLGIVDGDRLEASNLHRQTMYDAADVGELKVTLAARRVAALNPSVKVRTWVAPLQAEQAVEVFGEFDLVVECTDDMRSRYSSSDAAVISGTPLVLASVYQYEGQLQVVEARPGMPCLRCLWPHEPAPEAVGSCALSGVLGPAPGTLGAMQAMEALKLLLDLPRPRDAALVLVNLLDHSTTRLPIDATQGCALHGGCVSVARQALAKARQEAEIDLAFGNLEGALAAGFQLVDLRDAEEIAAEPLGVEAWRQIPSTQIVERANELGAGPLLLVCASGRRSAHAARLLRAEGWQHVHSLAGGVRALRVMG</sequence>
<evidence type="ECO:0000313" key="14">
    <source>
        <dbReference type="Proteomes" id="UP000254711"/>
    </source>
</evidence>
<evidence type="ECO:0000256" key="5">
    <source>
        <dbReference type="ARBA" id="ARBA00013858"/>
    </source>
</evidence>
<dbReference type="EC" id="2.8.1.12" evidence="4"/>
<dbReference type="InterPro" id="IPR036563">
    <property type="entry name" value="MoaE_sf"/>
</dbReference>
<gene>
    <name evidence="13" type="ORF">DVT68_13720</name>
</gene>
<dbReference type="Gene3D" id="3.90.1170.40">
    <property type="entry name" value="Molybdopterin biosynthesis MoaE subunit"/>
    <property type="match status" value="1"/>
</dbReference>
<dbReference type="Gene3D" id="3.40.50.720">
    <property type="entry name" value="NAD(P)-binding Rossmann-like Domain"/>
    <property type="match status" value="1"/>
</dbReference>
<dbReference type="Pfam" id="PF00899">
    <property type="entry name" value="ThiF"/>
    <property type="match status" value="1"/>
</dbReference>
<dbReference type="FunFam" id="3.40.50.720:FF:000080">
    <property type="entry name" value="Thiazole biosynthesis adenylyltransferase ThiF"/>
    <property type="match status" value="1"/>
</dbReference>
<keyword evidence="14" id="KW-1185">Reference proteome</keyword>
<protein>
    <recommendedName>
        <fullName evidence="5">Molybdopterin synthase catalytic subunit</fullName>
        <ecNumber evidence="4">2.8.1.12</ecNumber>
    </recommendedName>
    <alternativeName>
        <fullName evidence="9">MPT synthase subunit 2</fullName>
    </alternativeName>
    <alternativeName>
        <fullName evidence="7">Molybdenum cofactor biosynthesis protein E</fullName>
    </alternativeName>
    <alternativeName>
        <fullName evidence="8">Molybdopterin-converting factor large subunit</fullName>
    </alternativeName>
    <alternativeName>
        <fullName evidence="10">Molybdopterin-converting factor subunit 2</fullName>
    </alternativeName>
</protein>
<dbReference type="Pfam" id="PF02391">
    <property type="entry name" value="MoaE"/>
    <property type="match status" value="1"/>
</dbReference>
<dbReference type="GO" id="GO:0006777">
    <property type="term" value="P:Mo-molybdopterin cofactor biosynthetic process"/>
    <property type="evidence" value="ECO:0007669"/>
    <property type="project" value="InterPro"/>
</dbReference>
<evidence type="ECO:0000313" key="13">
    <source>
        <dbReference type="EMBL" id="RDI98135.1"/>
    </source>
</evidence>
<feature type="domain" description="Rhodanese" evidence="12">
    <location>
        <begin position="432"/>
        <end position="513"/>
    </location>
</feature>
<comment type="catalytic activity">
    <reaction evidence="11">
        <text>2 [molybdopterin-synthase sulfur-carrier protein]-C-terminal-Gly-aminoethanethioate + cyclic pyranopterin phosphate + H2O = molybdopterin + 2 [molybdopterin-synthase sulfur-carrier protein]-C-terminal Gly-Gly + 2 H(+)</text>
        <dbReference type="Rhea" id="RHEA:26333"/>
        <dbReference type="Rhea" id="RHEA-COMP:12202"/>
        <dbReference type="Rhea" id="RHEA-COMP:19907"/>
        <dbReference type="ChEBI" id="CHEBI:15377"/>
        <dbReference type="ChEBI" id="CHEBI:15378"/>
        <dbReference type="ChEBI" id="CHEBI:58698"/>
        <dbReference type="ChEBI" id="CHEBI:59648"/>
        <dbReference type="ChEBI" id="CHEBI:90778"/>
        <dbReference type="ChEBI" id="CHEBI:232372"/>
        <dbReference type="EC" id="2.8.1.12"/>
    </reaction>
</comment>
<organism evidence="13 14">
    <name type="scientific">Dyella solisilvae</name>
    <dbReference type="NCBI Taxonomy" id="1920168"/>
    <lineage>
        <taxon>Bacteria</taxon>
        <taxon>Pseudomonadati</taxon>
        <taxon>Pseudomonadota</taxon>
        <taxon>Gammaproteobacteria</taxon>
        <taxon>Lysobacterales</taxon>
        <taxon>Rhodanobacteraceae</taxon>
        <taxon>Dyella</taxon>
    </lineage>
</organism>
<reference evidence="13 14" key="1">
    <citation type="submission" date="2018-07" db="EMBL/GenBank/DDBJ databases">
        <title>Dyella solisilvae sp. nov., isolated from the pine and broad-leaved mixed forest soil.</title>
        <authorList>
            <person name="Gao Z."/>
            <person name="Qiu L."/>
        </authorList>
    </citation>
    <scope>NUCLEOTIDE SEQUENCE [LARGE SCALE GENOMIC DNA]</scope>
    <source>
        <strain evidence="13 14">DHG54</strain>
    </source>
</reference>
<comment type="similarity">
    <text evidence="2">Belongs to the MoaE family.</text>
</comment>
<dbReference type="InterPro" id="IPR003448">
    <property type="entry name" value="Mopterin_biosynth_MoaE"/>
</dbReference>
<proteinExistence type="inferred from homology"/>
<dbReference type="InterPro" id="IPR035985">
    <property type="entry name" value="Ubiquitin-activating_enz"/>
</dbReference>
<evidence type="ECO:0000256" key="3">
    <source>
        <dbReference type="ARBA" id="ARBA00009919"/>
    </source>
</evidence>
<dbReference type="GO" id="GO:0005829">
    <property type="term" value="C:cytosol"/>
    <property type="evidence" value="ECO:0007669"/>
    <property type="project" value="TreeGrafter"/>
</dbReference>
<dbReference type="UniPathway" id="UPA00344"/>
<comment type="subunit">
    <text evidence="6">Heterotetramer of 2 MoaD subunits and 2 MoaE subunits. Also stable as homodimer. The enzyme changes between these two forms during catalysis.</text>
</comment>
<dbReference type="SUPFAM" id="SSF52821">
    <property type="entry name" value="Rhodanese/Cell cycle control phosphatase"/>
    <property type="match status" value="1"/>
</dbReference>
<dbReference type="AlphaFoldDB" id="A0A370K656"/>
<dbReference type="Pfam" id="PF00581">
    <property type="entry name" value="Rhodanese"/>
    <property type="match status" value="1"/>
</dbReference>
<dbReference type="InterPro" id="IPR036873">
    <property type="entry name" value="Rhodanese-like_dom_sf"/>
</dbReference>
<comment type="pathway">
    <text evidence="1">Cofactor biosynthesis; molybdopterin biosynthesis.</text>
</comment>
<dbReference type="PANTHER" id="PTHR10953">
    <property type="entry name" value="UBIQUITIN-ACTIVATING ENZYME E1"/>
    <property type="match status" value="1"/>
</dbReference>